<organism evidence="2 3">
    <name type="scientific">Hohenbuehelia grisea</name>
    <dbReference type="NCBI Taxonomy" id="104357"/>
    <lineage>
        <taxon>Eukaryota</taxon>
        <taxon>Fungi</taxon>
        <taxon>Dikarya</taxon>
        <taxon>Basidiomycota</taxon>
        <taxon>Agaricomycotina</taxon>
        <taxon>Agaricomycetes</taxon>
        <taxon>Agaricomycetidae</taxon>
        <taxon>Agaricales</taxon>
        <taxon>Pleurotineae</taxon>
        <taxon>Pleurotaceae</taxon>
        <taxon>Hohenbuehelia</taxon>
    </lineage>
</organism>
<dbReference type="Proteomes" id="UP001556367">
    <property type="component" value="Unassembled WGS sequence"/>
</dbReference>
<feature type="region of interest" description="Disordered" evidence="1">
    <location>
        <begin position="59"/>
        <end position="83"/>
    </location>
</feature>
<comment type="caution">
    <text evidence="2">The sequence shown here is derived from an EMBL/GenBank/DDBJ whole genome shotgun (WGS) entry which is preliminary data.</text>
</comment>
<reference evidence="3" key="1">
    <citation type="submission" date="2024-06" db="EMBL/GenBank/DDBJ databases">
        <title>Multi-omics analyses provide insights into the biosynthesis of the anticancer antibiotic pleurotin in Hohenbuehelia grisea.</title>
        <authorList>
            <person name="Weaver J.A."/>
            <person name="Alberti F."/>
        </authorList>
    </citation>
    <scope>NUCLEOTIDE SEQUENCE [LARGE SCALE GENOMIC DNA]</scope>
    <source>
        <strain evidence="3">T-177</strain>
    </source>
</reference>
<keyword evidence="3" id="KW-1185">Reference proteome</keyword>
<accession>A0ABR3JI74</accession>
<name>A0ABR3JI74_9AGAR</name>
<evidence type="ECO:0000256" key="1">
    <source>
        <dbReference type="SAM" id="MobiDB-lite"/>
    </source>
</evidence>
<protein>
    <submittedName>
        <fullName evidence="2">Uncharacterized protein</fullName>
    </submittedName>
</protein>
<dbReference type="EMBL" id="JASNQZ010000007">
    <property type="protein sequence ID" value="KAL0955043.1"/>
    <property type="molecule type" value="Genomic_DNA"/>
</dbReference>
<sequence length="102" mass="11252">MPALVRQGELGTGGPWIVLSPMGALSRAAWDQRSATWQMCNDQVGQHIEIPLVTNLGQPSWRKRPLGRPGRDSSPGALARRETVAHKTLHVQRIVIDDRQAP</sequence>
<evidence type="ECO:0000313" key="3">
    <source>
        <dbReference type="Proteomes" id="UP001556367"/>
    </source>
</evidence>
<proteinExistence type="predicted"/>
<gene>
    <name evidence="2" type="ORF">HGRIS_003961</name>
</gene>
<evidence type="ECO:0000313" key="2">
    <source>
        <dbReference type="EMBL" id="KAL0955043.1"/>
    </source>
</evidence>